<evidence type="ECO:0000256" key="1">
    <source>
        <dbReference type="SAM" id="MobiDB-lite"/>
    </source>
</evidence>
<feature type="transmembrane region" description="Helical" evidence="2">
    <location>
        <begin position="216"/>
        <end position="240"/>
    </location>
</feature>
<dbReference type="GO" id="GO:0006355">
    <property type="term" value="P:regulation of DNA-templated transcription"/>
    <property type="evidence" value="ECO:0007669"/>
    <property type="project" value="InterPro"/>
</dbReference>
<feature type="transmembrane region" description="Helical" evidence="2">
    <location>
        <begin position="49"/>
        <end position="68"/>
    </location>
</feature>
<dbReference type="Proteomes" id="UP000293345">
    <property type="component" value="Unassembled WGS sequence"/>
</dbReference>
<reference evidence="4 5" key="1">
    <citation type="submission" date="2019-01" db="EMBL/GenBank/DDBJ databases">
        <title>Senegalimassilia sp. nov. KGMB04484 isolated human feces.</title>
        <authorList>
            <person name="Han K.-I."/>
            <person name="Kim J.-S."/>
            <person name="Lee K.C."/>
            <person name="Suh M.K."/>
            <person name="Eom M.K."/>
            <person name="Lee J.H."/>
            <person name="Park S.-H."/>
            <person name="Kang S.W."/>
            <person name="Park J.-E."/>
            <person name="Oh B.S."/>
            <person name="Yu S.Y."/>
            <person name="Choi S.-H."/>
            <person name="Lee D.H."/>
            <person name="Yoon H."/>
            <person name="Kim B.-Y."/>
            <person name="Lee J.H."/>
            <person name="Lee J.-S."/>
        </authorList>
    </citation>
    <scope>NUCLEOTIDE SEQUENCE [LARGE SCALE GENOMIC DNA]</scope>
    <source>
        <strain evidence="4 5">KGMB04484</strain>
    </source>
</reference>
<keyword evidence="5" id="KW-1185">Reference proteome</keyword>
<feature type="transmembrane region" description="Helical" evidence="2">
    <location>
        <begin position="183"/>
        <end position="204"/>
    </location>
</feature>
<organism evidence="4 5">
    <name type="scientific">Senegalimassilia faecalis</name>
    <dbReference type="NCBI Taxonomy" id="2509433"/>
    <lineage>
        <taxon>Bacteria</taxon>
        <taxon>Bacillati</taxon>
        <taxon>Actinomycetota</taxon>
        <taxon>Coriobacteriia</taxon>
        <taxon>Coriobacteriales</taxon>
        <taxon>Coriobacteriaceae</taxon>
        <taxon>Senegalimassilia</taxon>
    </lineage>
</organism>
<dbReference type="AlphaFoldDB" id="A0A4Q2K4K4"/>
<keyword evidence="2" id="KW-1133">Transmembrane helix</keyword>
<name>A0A4Q2K4K4_9ACTN</name>
<accession>A0A4Q2K4K4</accession>
<protein>
    <submittedName>
        <fullName evidence="4">LuxR family transcriptional regulator</fullName>
    </submittedName>
</protein>
<keyword evidence="2" id="KW-0472">Membrane</keyword>
<feature type="transmembrane region" description="Helical" evidence="2">
    <location>
        <begin position="132"/>
        <end position="152"/>
    </location>
</feature>
<feature type="compositionally biased region" description="Basic and acidic residues" evidence="1">
    <location>
        <begin position="371"/>
        <end position="381"/>
    </location>
</feature>
<dbReference type="InterPro" id="IPR016032">
    <property type="entry name" value="Sig_transdc_resp-reg_C-effctor"/>
</dbReference>
<evidence type="ECO:0000313" key="4">
    <source>
        <dbReference type="EMBL" id="RXZ55091.1"/>
    </source>
</evidence>
<feature type="domain" description="HTH luxR-type" evidence="3">
    <location>
        <begin position="505"/>
        <end position="570"/>
    </location>
</feature>
<feature type="region of interest" description="Disordered" evidence="1">
    <location>
        <begin position="477"/>
        <end position="496"/>
    </location>
</feature>
<dbReference type="SUPFAM" id="SSF46894">
    <property type="entry name" value="C-terminal effector domain of the bipartite response regulators"/>
    <property type="match status" value="1"/>
</dbReference>
<proteinExistence type="predicted"/>
<gene>
    <name evidence="4" type="ORF">ET524_04050</name>
</gene>
<dbReference type="PRINTS" id="PR00038">
    <property type="entry name" value="HTHLUXR"/>
</dbReference>
<feature type="transmembrane region" description="Helical" evidence="2">
    <location>
        <begin position="246"/>
        <end position="269"/>
    </location>
</feature>
<feature type="region of interest" description="Disordered" evidence="1">
    <location>
        <begin position="321"/>
        <end position="463"/>
    </location>
</feature>
<feature type="transmembrane region" description="Helical" evidence="2">
    <location>
        <begin position="94"/>
        <end position="112"/>
    </location>
</feature>
<feature type="compositionally biased region" description="Low complexity" evidence="1">
    <location>
        <begin position="329"/>
        <end position="365"/>
    </location>
</feature>
<dbReference type="EMBL" id="SDPW01000001">
    <property type="protein sequence ID" value="RXZ55091.1"/>
    <property type="molecule type" value="Genomic_DNA"/>
</dbReference>
<feature type="compositionally biased region" description="Low complexity" evidence="1">
    <location>
        <begin position="382"/>
        <end position="411"/>
    </location>
</feature>
<feature type="transmembrane region" description="Helical" evidence="2">
    <location>
        <begin position="25"/>
        <end position="43"/>
    </location>
</feature>
<evidence type="ECO:0000313" key="5">
    <source>
        <dbReference type="Proteomes" id="UP000293345"/>
    </source>
</evidence>
<sequence length="573" mass="60405">MTGIGSATLIIYWGTAFARCDSASIVLNTAVAITISIVLFASVLHYAPFPISGTATALVPLLELAILWKKTPDAYFKRNDVPIFKPLPINRGKFIVRFGMPVLALGIALGLLRSNSLQNLVMNPSVGTQPMLMLAAGCATVIVLVTIMALGGSDRWSRFFQPLVPFVAVTMFFIPFASTENYMLTSVFLLVGFLCFESLMWIFFGDLSQRFRLSPVFVFGLGRGILAFAIMIGTLAPVAAVNYVHALPFGGETVVLLMLLVIMFAYALLPREREIEAIVAPCPLVKAVSESFESQRESARVAQARNCGEAQGMTRSFMDAVQRERERATAAASSAQAGAQAASQSASQGTTSEATTNVATGTANASVEGASHQEERADAHNADAASGTPGTSAAAENAASSSNAAPDAPAAVEGTASAQTQQPAQNGEGALGNAVATSSATASATASPAQTHSSSASSAAGSMPASSTAFVTVSRTPLTQEPAAKPANGNDAVRGGGRFRGKCETVANTFLLSRRETEILFFLAKGHNAAYIQEKLYISEGTAKTHIRHIYRKCDVHNQQDLMRMVEDAQPTE</sequence>
<feature type="compositionally biased region" description="Low complexity" evidence="1">
    <location>
        <begin position="434"/>
        <end position="463"/>
    </location>
</feature>
<dbReference type="OrthoDB" id="3264440at2"/>
<dbReference type="CDD" id="cd06170">
    <property type="entry name" value="LuxR_C_like"/>
    <property type="match status" value="1"/>
</dbReference>
<feature type="compositionally biased region" description="Polar residues" evidence="1">
    <location>
        <begin position="416"/>
        <end position="425"/>
    </location>
</feature>
<feature type="transmembrane region" description="Helical" evidence="2">
    <location>
        <begin position="159"/>
        <end position="177"/>
    </location>
</feature>
<dbReference type="SMART" id="SM00421">
    <property type="entry name" value="HTH_LUXR"/>
    <property type="match status" value="1"/>
</dbReference>
<keyword evidence="2" id="KW-0812">Transmembrane</keyword>
<dbReference type="Pfam" id="PF00196">
    <property type="entry name" value="GerE"/>
    <property type="match status" value="1"/>
</dbReference>
<comment type="caution">
    <text evidence="4">The sequence shown here is derived from an EMBL/GenBank/DDBJ whole genome shotgun (WGS) entry which is preliminary data.</text>
</comment>
<dbReference type="GO" id="GO:0003677">
    <property type="term" value="F:DNA binding"/>
    <property type="evidence" value="ECO:0007669"/>
    <property type="project" value="InterPro"/>
</dbReference>
<evidence type="ECO:0000256" key="2">
    <source>
        <dbReference type="SAM" id="Phobius"/>
    </source>
</evidence>
<dbReference type="InterPro" id="IPR036388">
    <property type="entry name" value="WH-like_DNA-bd_sf"/>
</dbReference>
<dbReference type="PROSITE" id="PS50043">
    <property type="entry name" value="HTH_LUXR_2"/>
    <property type="match status" value="1"/>
</dbReference>
<evidence type="ECO:0000259" key="3">
    <source>
        <dbReference type="PROSITE" id="PS50043"/>
    </source>
</evidence>
<dbReference type="Gene3D" id="1.10.10.10">
    <property type="entry name" value="Winged helix-like DNA-binding domain superfamily/Winged helix DNA-binding domain"/>
    <property type="match status" value="1"/>
</dbReference>
<dbReference type="InterPro" id="IPR000792">
    <property type="entry name" value="Tscrpt_reg_LuxR_C"/>
</dbReference>